<dbReference type="RefSeq" id="WP_142708197.1">
    <property type="nucleotide sequence ID" value="NZ_VIRS01000027.1"/>
</dbReference>
<evidence type="ECO:0000313" key="4">
    <source>
        <dbReference type="Proteomes" id="UP000317982"/>
    </source>
</evidence>
<keyword evidence="2" id="KW-0472">Membrane</keyword>
<evidence type="ECO:0008006" key="5">
    <source>
        <dbReference type="Google" id="ProtNLM"/>
    </source>
</evidence>
<protein>
    <recommendedName>
        <fullName evidence="5">Polysaccharide chain length determinant N-terminal domain-containing protein</fullName>
    </recommendedName>
</protein>
<evidence type="ECO:0000256" key="1">
    <source>
        <dbReference type="SAM" id="MobiDB-lite"/>
    </source>
</evidence>
<gene>
    <name evidence="3" type="ORF">FL583_29895</name>
</gene>
<dbReference type="Proteomes" id="UP000317982">
    <property type="component" value="Unassembled WGS sequence"/>
</dbReference>
<comment type="caution">
    <text evidence="3">The sequence shown here is derived from an EMBL/GenBank/DDBJ whole genome shotgun (WGS) entry which is preliminary data.</text>
</comment>
<proteinExistence type="predicted"/>
<keyword evidence="2" id="KW-0812">Transmembrane</keyword>
<sequence length="317" mass="32358">MSDFQPLRRSLQIAAVAALLVLVAGVVFALTQQGRYKAETSLIVLPASTLDAQSQASFLETLSRGQVTATMAEVAQSGRFETEAEKALGLSASEAEDTTVTVTVVPSTSVLLIDAEASSPEVAEQLADRTAALSAAYLQSMIKPYTASQVRPAEGTAYAAGTATWIVLAGTVIAALAVALAVQQAAYQVLQARRAKRRPLRRPAFTAAGTPAVAAPAGPAGTAVAPMVVPPSVATPTVTSPTVPGTVHTAAQQTAAAHSAVSRPTAKGTAKPITNGFGGEKKNEKTPAESGTKTGSTKTESAAANESDTTNERVLFS</sequence>
<name>A0A545AJ23_9ACTN</name>
<evidence type="ECO:0000256" key="2">
    <source>
        <dbReference type="SAM" id="Phobius"/>
    </source>
</evidence>
<feature type="compositionally biased region" description="Low complexity" evidence="1">
    <location>
        <begin position="288"/>
        <end position="304"/>
    </location>
</feature>
<keyword evidence="2" id="KW-1133">Transmembrane helix</keyword>
<keyword evidence="4" id="KW-1185">Reference proteome</keyword>
<evidence type="ECO:0000313" key="3">
    <source>
        <dbReference type="EMBL" id="TQS41326.1"/>
    </source>
</evidence>
<feature type="transmembrane region" description="Helical" evidence="2">
    <location>
        <begin position="165"/>
        <end position="190"/>
    </location>
</feature>
<dbReference type="InParanoid" id="A0A545AJ23"/>
<reference evidence="3 4" key="1">
    <citation type="submission" date="2019-07" db="EMBL/GenBank/DDBJ databases">
        <title>Cryptosporangium phraense sp. nov., isolated from plant litter.</title>
        <authorList>
            <person name="Suriyachadkun C."/>
        </authorList>
    </citation>
    <scope>NUCLEOTIDE SEQUENCE [LARGE SCALE GENOMIC DNA]</scope>
    <source>
        <strain evidence="3 4">A-T 5661</strain>
    </source>
</reference>
<dbReference type="EMBL" id="VIRS01000027">
    <property type="protein sequence ID" value="TQS41326.1"/>
    <property type="molecule type" value="Genomic_DNA"/>
</dbReference>
<organism evidence="3 4">
    <name type="scientific">Cryptosporangium phraense</name>
    <dbReference type="NCBI Taxonomy" id="2593070"/>
    <lineage>
        <taxon>Bacteria</taxon>
        <taxon>Bacillati</taxon>
        <taxon>Actinomycetota</taxon>
        <taxon>Actinomycetes</taxon>
        <taxon>Cryptosporangiales</taxon>
        <taxon>Cryptosporangiaceae</taxon>
        <taxon>Cryptosporangium</taxon>
    </lineage>
</organism>
<feature type="region of interest" description="Disordered" evidence="1">
    <location>
        <begin position="255"/>
        <end position="317"/>
    </location>
</feature>
<accession>A0A545AJ23</accession>
<dbReference type="AlphaFoldDB" id="A0A545AJ23"/>